<dbReference type="SUPFAM" id="SSF81301">
    <property type="entry name" value="Nucleotidyltransferase"/>
    <property type="match status" value="1"/>
</dbReference>
<name>A0A7U6GD56_CALEA</name>
<accession>A0A7U6GD56</accession>
<dbReference type="Gene3D" id="3.30.460.10">
    <property type="entry name" value="Beta Polymerase, domain 2"/>
    <property type="match status" value="1"/>
</dbReference>
<feature type="domain" description="Polymerase beta nucleotidyltransferase" evidence="1">
    <location>
        <begin position="26"/>
        <end position="112"/>
    </location>
</feature>
<dbReference type="EMBL" id="AP012051">
    <property type="protein sequence ID" value="BAL80140.1"/>
    <property type="molecule type" value="Genomic_DNA"/>
</dbReference>
<proteinExistence type="predicted"/>
<evidence type="ECO:0000259" key="1">
    <source>
        <dbReference type="Pfam" id="PF18765"/>
    </source>
</evidence>
<dbReference type="AlphaFoldDB" id="A0A7U6GD56"/>
<evidence type="ECO:0000313" key="3">
    <source>
        <dbReference type="Proteomes" id="UP000004793"/>
    </source>
</evidence>
<dbReference type="Proteomes" id="UP000004793">
    <property type="component" value="Chromosome"/>
</dbReference>
<dbReference type="InterPro" id="IPR043519">
    <property type="entry name" value="NT_sf"/>
</dbReference>
<organism evidence="2 3">
    <name type="scientific">Caldisericum exile (strain DSM 21853 / NBRC 104410 / AZM16c01)</name>
    <dbReference type="NCBI Taxonomy" id="511051"/>
    <lineage>
        <taxon>Bacteria</taxon>
        <taxon>Pseudomonadati</taxon>
        <taxon>Caldisericota/Cryosericota group</taxon>
        <taxon>Caldisericota</taxon>
        <taxon>Caldisericia</taxon>
        <taxon>Caldisericales</taxon>
        <taxon>Caldisericaceae</taxon>
        <taxon>Caldisericum</taxon>
    </lineage>
</organism>
<protein>
    <recommendedName>
        <fullName evidence="1">Polymerase beta nucleotidyltransferase domain-containing protein</fullName>
    </recommendedName>
</protein>
<dbReference type="KEGG" id="cex:CSE_00140"/>
<gene>
    <name evidence="2" type="ordered locus">CSE_00140</name>
</gene>
<sequence>MYKIVKDKIQRQKEYIEKAKVYIINLSKRIDIIEAFVIGSVSRGDFNDASDIDVVIIAKKLPKHPIERMKLLYENIPPLIEPKAYTEEEFQRLLKKQNPIAEETVKIGIKIYPTF</sequence>
<reference evidence="2 3" key="1">
    <citation type="submission" date="2011-01" db="EMBL/GenBank/DDBJ databases">
        <title>Whole genome sequence of Caldisericum exile AZM16c01.</title>
        <authorList>
            <person name="Narita-Yamada S."/>
            <person name="Kawakoshi A."/>
            <person name="Nakamura S."/>
            <person name="Sasagawa M."/>
            <person name="Fukada J."/>
            <person name="Sekine M."/>
            <person name="Kato Y."/>
            <person name="Fukai R."/>
            <person name="Sasaki K."/>
            <person name="Hanamaki A."/>
            <person name="Narita H."/>
            <person name="Konno Y."/>
            <person name="Mori K."/>
            <person name="Yamazaki S."/>
            <person name="Suzuki K."/>
            <person name="Fujita N."/>
        </authorList>
    </citation>
    <scope>NUCLEOTIDE SEQUENCE [LARGE SCALE GENOMIC DNA]</scope>
    <source>
        <strain evidence="3">DSM 21853 / NBRC 104410 / AZM16c01</strain>
    </source>
</reference>
<dbReference type="InterPro" id="IPR041633">
    <property type="entry name" value="Polbeta"/>
</dbReference>
<dbReference type="PANTHER" id="PTHR43449:SF1">
    <property type="entry name" value="POLYMERASE BETA NUCLEOTIDYLTRANSFERASE DOMAIN-CONTAINING PROTEIN"/>
    <property type="match status" value="1"/>
</dbReference>
<evidence type="ECO:0000313" key="2">
    <source>
        <dbReference type="EMBL" id="BAL80140.1"/>
    </source>
</evidence>
<dbReference type="OrthoDB" id="1730127at2"/>
<keyword evidence="3" id="KW-1185">Reference proteome</keyword>
<dbReference type="Pfam" id="PF18765">
    <property type="entry name" value="Polbeta"/>
    <property type="match status" value="1"/>
</dbReference>
<dbReference type="PANTHER" id="PTHR43449">
    <property type="entry name" value="NUCLEOTIDYLTRANSFERASE"/>
    <property type="match status" value="1"/>
</dbReference>